<dbReference type="PIRSF" id="PIRSF035875">
    <property type="entry name" value="RNase_BN"/>
    <property type="match status" value="1"/>
</dbReference>
<dbReference type="GO" id="GO:0005886">
    <property type="term" value="C:plasma membrane"/>
    <property type="evidence" value="ECO:0007669"/>
    <property type="project" value="UniProtKB-SubCell"/>
</dbReference>
<dbReference type="AlphaFoldDB" id="A0A1X9SRD9"/>
<evidence type="ECO:0000256" key="4">
    <source>
        <dbReference type="ARBA" id="ARBA00022989"/>
    </source>
</evidence>
<dbReference type="InterPro" id="IPR017039">
    <property type="entry name" value="Virul_fac_BrkB"/>
</dbReference>
<keyword evidence="3" id="KW-0812">Transmembrane</keyword>
<keyword evidence="2" id="KW-1003">Cell membrane</keyword>
<gene>
    <name evidence="6" type="ORF">CIGN_0469</name>
</gene>
<evidence type="ECO:0000256" key="2">
    <source>
        <dbReference type="ARBA" id="ARBA00022475"/>
    </source>
</evidence>
<organism evidence="6 7">
    <name type="scientific">Campylobacter devanensis</name>
    <dbReference type="NCBI Taxonomy" id="3161138"/>
    <lineage>
        <taxon>Bacteria</taxon>
        <taxon>Pseudomonadati</taxon>
        <taxon>Campylobacterota</taxon>
        <taxon>Epsilonproteobacteria</taxon>
        <taxon>Campylobacterales</taxon>
        <taxon>Campylobacteraceae</taxon>
        <taxon>Campylobacter</taxon>
    </lineage>
</organism>
<comment type="subcellular location">
    <subcellularLocation>
        <location evidence="1">Cell membrane</location>
        <topology evidence="1">Multi-pass membrane protein</topology>
    </subcellularLocation>
</comment>
<name>A0A1X9SRD9_9BACT</name>
<sequence>MQEAKKIAKIIIKELRDKQIFHFASSLSFHTLLSIIPIIFVSLSIFTTMPNFADYYAKIKEFIYSNLLPSQNITQYLDQFLSNSSSLGVMGVVAIFFTSLMFFSEYDHVISRISNVPKRGFWQSLSNYWTLTTLMPLGLGLSFWLSNFIQTALKSSEFTSSINFLAIFPHIIIWAIFAITYLISINKKLSFKSIVIGSFISSLAWSLSKWGFIQYSFYNKTYASIYGSFSILLFFILWIYISWIIFLYGVRLCSVLEKSKEQI</sequence>
<keyword evidence="5" id="KW-0472">Membrane</keyword>
<dbReference type="NCBIfam" id="TIGR00765">
    <property type="entry name" value="yihY_not_rbn"/>
    <property type="match status" value="1"/>
</dbReference>
<evidence type="ECO:0000256" key="5">
    <source>
        <dbReference type="ARBA" id="ARBA00023136"/>
    </source>
</evidence>
<evidence type="ECO:0000256" key="3">
    <source>
        <dbReference type="ARBA" id="ARBA00022692"/>
    </source>
</evidence>
<reference evidence="6 7" key="1">
    <citation type="journal article" date="2017" name="Genome Biol. Evol.">
        <title>Comparative Genomic Analysis Identifies a Campylobacter Clade Deficient in Selenium Metabolism.</title>
        <authorList>
            <person name="Miller W.G."/>
            <person name="Yee E."/>
            <person name="Lopes B.S."/>
            <person name="Chapman M.H."/>
            <person name="Huynh S."/>
            <person name="Bono J.L."/>
            <person name="Parker C.T."/>
            <person name="Strachan N.J.C."/>
            <person name="Forbes K.J."/>
        </authorList>
    </citation>
    <scope>NUCLEOTIDE SEQUENCE [LARGE SCALE GENOMIC DNA]</scope>
    <source>
        <strain evidence="6 7">NCTC 13003</strain>
    </source>
</reference>
<dbReference type="PANTHER" id="PTHR30213:SF0">
    <property type="entry name" value="UPF0761 MEMBRANE PROTEIN YIHY"/>
    <property type="match status" value="1"/>
</dbReference>
<accession>A0A381D8P0</accession>
<accession>A0A1X9SRD9</accession>
<dbReference type="Proteomes" id="UP000194309">
    <property type="component" value="Chromosome"/>
</dbReference>
<keyword evidence="7" id="KW-1185">Reference proteome</keyword>
<keyword evidence="4" id="KW-1133">Transmembrane helix</keyword>
<evidence type="ECO:0000256" key="1">
    <source>
        <dbReference type="ARBA" id="ARBA00004651"/>
    </source>
</evidence>
<evidence type="ECO:0000313" key="6">
    <source>
        <dbReference type="EMBL" id="ARQ98768.1"/>
    </source>
</evidence>
<dbReference type="Pfam" id="PF03631">
    <property type="entry name" value="Virul_fac_BrkB"/>
    <property type="match status" value="1"/>
</dbReference>
<dbReference type="PANTHER" id="PTHR30213">
    <property type="entry name" value="INNER MEMBRANE PROTEIN YHJD"/>
    <property type="match status" value="1"/>
</dbReference>
<evidence type="ECO:0000313" key="7">
    <source>
        <dbReference type="Proteomes" id="UP000194309"/>
    </source>
</evidence>
<dbReference type="KEGG" id="cdev:CIGN_0469"/>
<dbReference type="OrthoDB" id="5372455at2"/>
<dbReference type="STRING" id="1660064.CIGN_0469"/>
<protein>
    <submittedName>
        <fullName evidence="6">Virulence factor, BrkB family protein</fullName>
    </submittedName>
</protein>
<dbReference type="EMBL" id="CP018788">
    <property type="protein sequence ID" value="ARQ98768.1"/>
    <property type="molecule type" value="Genomic_DNA"/>
</dbReference>
<proteinExistence type="predicted"/>